<sequence>MNLILSLFLVILSAALTKVFCVFAQNTSLMDKPNERSLHSTPTIRGGGIVFIGLPLMVLPFICYFTQTPLGEHNIFVISIILLATVSFLDDLYHLTVKPRFLIQSLVALLIALFMKPDKLDFVVFTVTNQYLIIPFLFFGVLWAINHFNFMDGLDGFCASQALFLFAAYALLFSLHHAMMYQDFCLIFIFSLIGFLIFNFPPAKLFMGDIGSATLGLVIFCIALIAQQKYQIPILYWLMLNGLFLFDATITLLRRIINKEKWSTPHRKHAYQRLKQFGVDSRIILLGQLLINSFFLVLVLLSQATLFNAAMLLLLQLGFMFLIYYSIEKLFPMFQRIKI</sequence>
<comment type="caution">
    <text evidence="9">The sequence shown here is derived from an EMBL/GenBank/DDBJ whole genome shotgun (WGS) entry which is preliminary data.</text>
</comment>
<keyword evidence="4 8" id="KW-0812">Transmembrane</keyword>
<dbReference type="Proteomes" id="UP001139721">
    <property type="component" value="Unassembled WGS sequence"/>
</dbReference>
<dbReference type="RefSeq" id="WP_250421088.1">
    <property type="nucleotide sequence ID" value="NZ_JAJKBJ010000004.1"/>
</dbReference>
<feature type="transmembrane region" description="Helical" evidence="8">
    <location>
        <begin position="122"/>
        <end position="145"/>
    </location>
</feature>
<dbReference type="GO" id="GO:0009103">
    <property type="term" value="P:lipopolysaccharide biosynthetic process"/>
    <property type="evidence" value="ECO:0007669"/>
    <property type="project" value="TreeGrafter"/>
</dbReference>
<evidence type="ECO:0000256" key="4">
    <source>
        <dbReference type="ARBA" id="ARBA00022692"/>
    </source>
</evidence>
<protein>
    <submittedName>
        <fullName evidence="9">Glycosyltransferase family 4 protein</fullName>
    </submittedName>
</protein>
<keyword evidence="3" id="KW-0808">Transferase</keyword>
<feature type="transmembrane region" description="Helical" evidence="8">
    <location>
        <begin position="307"/>
        <end position="327"/>
    </location>
</feature>
<name>A0A9X2CZT5_9GAMM</name>
<feature type="transmembrane region" description="Helical" evidence="8">
    <location>
        <begin position="157"/>
        <end position="175"/>
    </location>
</feature>
<dbReference type="GO" id="GO:0071555">
    <property type="term" value="P:cell wall organization"/>
    <property type="evidence" value="ECO:0007669"/>
    <property type="project" value="TreeGrafter"/>
</dbReference>
<dbReference type="InterPro" id="IPR000715">
    <property type="entry name" value="Glycosyl_transferase_4"/>
</dbReference>
<gene>
    <name evidence="9" type="ORF">LOX96_05725</name>
</gene>
<dbReference type="GO" id="GO:0016780">
    <property type="term" value="F:phosphotransferase activity, for other substituted phosphate groups"/>
    <property type="evidence" value="ECO:0007669"/>
    <property type="project" value="InterPro"/>
</dbReference>
<evidence type="ECO:0000256" key="7">
    <source>
        <dbReference type="PIRSR" id="PIRSR600715-1"/>
    </source>
</evidence>
<evidence type="ECO:0000256" key="5">
    <source>
        <dbReference type="ARBA" id="ARBA00022989"/>
    </source>
</evidence>
<reference evidence="9" key="1">
    <citation type="submission" date="2021-11" db="EMBL/GenBank/DDBJ databases">
        <title>Legionella maioricencis sp. nov., a new species isolated from hot water samples in Mallorca.</title>
        <authorList>
            <person name="Crespi S."/>
            <person name="Drasar V."/>
            <person name="Salva-Serra F."/>
            <person name="Jaen-Luchoro D."/>
            <person name="Pineiro-Iglesias B."/>
            <person name="Aliaga F."/>
            <person name="Fernandez-Juarez V."/>
            <person name="Coll G."/>
            <person name="Moore E.R.B."/>
            <person name="Bennasar-Figueras A."/>
        </authorList>
    </citation>
    <scope>NUCLEOTIDE SEQUENCE</scope>
    <source>
        <strain evidence="9">HCPI-6</strain>
    </source>
</reference>
<dbReference type="PANTHER" id="PTHR22926:SF3">
    <property type="entry name" value="UNDECAPRENYL-PHOSPHATE ALPHA-N-ACETYLGLUCOSAMINYL 1-PHOSPHATE TRANSFERASE"/>
    <property type="match status" value="1"/>
</dbReference>
<feature type="transmembrane region" description="Helical" evidence="8">
    <location>
        <begin position="48"/>
        <end position="66"/>
    </location>
</feature>
<keyword evidence="5 8" id="KW-1133">Transmembrane helix</keyword>
<keyword evidence="6 8" id="KW-0472">Membrane</keyword>
<dbReference type="GO" id="GO:0005886">
    <property type="term" value="C:plasma membrane"/>
    <property type="evidence" value="ECO:0007669"/>
    <property type="project" value="UniProtKB-SubCell"/>
</dbReference>
<evidence type="ECO:0000256" key="2">
    <source>
        <dbReference type="ARBA" id="ARBA00022475"/>
    </source>
</evidence>
<evidence type="ECO:0000256" key="3">
    <source>
        <dbReference type="ARBA" id="ARBA00022679"/>
    </source>
</evidence>
<feature type="binding site" evidence="7">
    <location>
        <position position="149"/>
    </location>
    <ligand>
        <name>Mg(2+)</name>
        <dbReference type="ChEBI" id="CHEBI:18420"/>
    </ligand>
</feature>
<organism evidence="9 10">
    <name type="scientific">Legionella maioricensis</name>
    <dbReference type="NCBI Taxonomy" id="2896528"/>
    <lineage>
        <taxon>Bacteria</taxon>
        <taxon>Pseudomonadati</taxon>
        <taxon>Pseudomonadota</taxon>
        <taxon>Gammaproteobacteria</taxon>
        <taxon>Legionellales</taxon>
        <taxon>Legionellaceae</taxon>
        <taxon>Legionella</taxon>
    </lineage>
</organism>
<feature type="transmembrane region" description="Helical" evidence="8">
    <location>
        <begin position="210"/>
        <end position="228"/>
    </location>
</feature>
<dbReference type="GO" id="GO:0046872">
    <property type="term" value="F:metal ion binding"/>
    <property type="evidence" value="ECO:0007669"/>
    <property type="project" value="UniProtKB-KW"/>
</dbReference>
<feature type="transmembrane region" description="Helical" evidence="8">
    <location>
        <begin position="73"/>
        <end position="89"/>
    </location>
</feature>
<keyword evidence="7" id="KW-0460">Magnesium</keyword>
<feature type="transmembrane region" description="Helical" evidence="8">
    <location>
        <begin position="234"/>
        <end position="253"/>
    </location>
</feature>
<evidence type="ECO:0000256" key="1">
    <source>
        <dbReference type="ARBA" id="ARBA00004651"/>
    </source>
</evidence>
<dbReference type="GO" id="GO:0044038">
    <property type="term" value="P:cell wall macromolecule biosynthetic process"/>
    <property type="evidence" value="ECO:0007669"/>
    <property type="project" value="TreeGrafter"/>
</dbReference>
<evidence type="ECO:0000256" key="6">
    <source>
        <dbReference type="ARBA" id="ARBA00023136"/>
    </source>
</evidence>
<evidence type="ECO:0000313" key="10">
    <source>
        <dbReference type="Proteomes" id="UP001139721"/>
    </source>
</evidence>
<dbReference type="CDD" id="cd06854">
    <property type="entry name" value="GT_WbpL_WbcO_like"/>
    <property type="match status" value="1"/>
</dbReference>
<comment type="cofactor">
    <cofactor evidence="7">
        <name>Mg(2+)</name>
        <dbReference type="ChEBI" id="CHEBI:18420"/>
    </cofactor>
</comment>
<dbReference type="PANTHER" id="PTHR22926">
    <property type="entry name" value="PHOSPHO-N-ACETYLMURAMOYL-PENTAPEPTIDE-TRANSFERASE"/>
    <property type="match status" value="1"/>
</dbReference>
<proteinExistence type="predicted"/>
<keyword evidence="7" id="KW-0479">Metal-binding</keyword>
<feature type="binding site" evidence="7">
    <location>
        <position position="209"/>
    </location>
    <ligand>
        <name>Mg(2+)</name>
        <dbReference type="ChEBI" id="CHEBI:18420"/>
    </ligand>
</feature>
<dbReference type="AlphaFoldDB" id="A0A9X2CZT5"/>
<keyword evidence="2" id="KW-1003">Cell membrane</keyword>
<dbReference type="Pfam" id="PF00953">
    <property type="entry name" value="Glycos_transf_4"/>
    <property type="match status" value="1"/>
</dbReference>
<feature type="transmembrane region" description="Helical" evidence="8">
    <location>
        <begin position="283"/>
        <end position="301"/>
    </location>
</feature>
<keyword evidence="10" id="KW-1185">Reference proteome</keyword>
<evidence type="ECO:0000256" key="8">
    <source>
        <dbReference type="SAM" id="Phobius"/>
    </source>
</evidence>
<evidence type="ECO:0000313" key="9">
    <source>
        <dbReference type="EMBL" id="MCL9683583.1"/>
    </source>
</evidence>
<feature type="transmembrane region" description="Helical" evidence="8">
    <location>
        <begin position="181"/>
        <end position="198"/>
    </location>
</feature>
<dbReference type="EMBL" id="JAJKBJ010000004">
    <property type="protein sequence ID" value="MCL9683583.1"/>
    <property type="molecule type" value="Genomic_DNA"/>
</dbReference>
<accession>A0A9X2CZT5</accession>
<comment type="subcellular location">
    <subcellularLocation>
        <location evidence="1">Cell membrane</location>
        <topology evidence="1">Multi-pass membrane protein</topology>
    </subcellularLocation>
</comment>